<dbReference type="Pfam" id="PF00400">
    <property type="entry name" value="WD40"/>
    <property type="match status" value="2"/>
</dbReference>
<evidence type="ECO:0000256" key="11">
    <source>
        <dbReference type="ARBA" id="ARBA00041557"/>
    </source>
</evidence>
<keyword evidence="8" id="KW-0966">Cell projection</keyword>
<evidence type="ECO:0000313" key="15">
    <source>
        <dbReference type="Proteomes" id="UP001489004"/>
    </source>
</evidence>
<dbReference type="PROSITE" id="PS50294">
    <property type="entry name" value="WD_REPEATS_REGION"/>
    <property type="match status" value="1"/>
</dbReference>
<dbReference type="SUPFAM" id="SSF50978">
    <property type="entry name" value="WD40 repeat-like"/>
    <property type="match status" value="1"/>
</dbReference>
<feature type="compositionally biased region" description="Polar residues" evidence="13">
    <location>
        <begin position="151"/>
        <end position="164"/>
    </location>
</feature>
<dbReference type="Gene3D" id="2.130.10.10">
    <property type="entry name" value="YVTN repeat-like/Quinoprotein amine dehydrogenase"/>
    <property type="match status" value="2"/>
</dbReference>
<dbReference type="PANTHER" id="PTHR12442">
    <property type="entry name" value="DYNEIN INTERMEDIATE CHAIN"/>
    <property type="match status" value="1"/>
</dbReference>
<feature type="region of interest" description="Disordered" evidence="13">
    <location>
        <begin position="348"/>
        <end position="405"/>
    </location>
</feature>
<dbReference type="InterPro" id="IPR001680">
    <property type="entry name" value="WD40_rpt"/>
</dbReference>
<evidence type="ECO:0000256" key="8">
    <source>
        <dbReference type="ARBA" id="ARBA00023273"/>
    </source>
</evidence>
<keyword evidence="5" id="KW-0282">Flagellum</keyword>
<dbReference type="InterPro" id="IPR050687">
    <property type="entry name" value="Dynein_IC"/>
</dbReference>
<dbReference type="SMART" id="SM00320">
    <property type="entry name" value="WD40"/>
    <property type="match status" value="5"/>
</dbReference>
<evidence type="ECO:0000256" key="2">
    <source>
        <dbReference type="ARBA" id="ARBA00022490"/>
    </source>
</evidence>
<feature type="region of interest" description="Disordered" evidence="13">
    <location>
        <begin position="1"/>
        <end position="188"/>
    </location>
</feature>
<dbReference type="GO" id="GO:0045503">
    <property type="term" value="F:dynein light chain binding"/>
    <property type="evidence" value="ECO:0007669"/>
    <property type="project" value="TreeGrafter"/>
</dbReference>
<keyword evidence="2" id="KW-0963">Cytoplasm</keyword>
<feature type="compositionally biased region" description="Low complexity" evidence="13">
    <location>
        <begin position="349"/>
        <end position="367"/>
    </location>
</feature>
<evidence type="ECO:0000256" key="9">
    <source>
        <dbReference type="ARBA" id="ARBA00024190"/>
    </source>
</evidence>
<keyword evidence="15" id="KW-1185">Reference proteome</keyword>
<evidence type="ECO:0000256" key="4">
    <source>
        <dbReference type="ARBA" id="ARBA00022737"/>
    </source>
</evidence>
<proteinExistence type="predicted"/>
<evidence type="ECO:0000256" key="3">
    <source>
        <dbReference type="ARBA" id="ARBA00022574"/>
    </source>
</evidence>
<sequence length="916" mass="97817">MPGPDLSRQSTTGPSPSKERRTSKHSNGSIRQSGTYNPRASQRVHGSKMGGSRMSMARGSRMTGRGTDGALPNDHRVFDEEGRDRTPKPMLSMRPAVLRQYPSLMGESMASSEAGDASSSRGLERLSSAGFSRAGFSTGSMTPEIYDDTDSVTGPSPRTSETGTQGPGLKKDADGSSKAKSMEQEPEVVLPEMLTAADLERSVCVTLRETETMWLLDLPGTTVNMDSEEARAVEQANQRYKELLKVKESSDRYIEAEAQTLNPLLKTKEAQSATTSRAPAEAQATTWDIHDTFHGSADASAEAADDGAALAGLGHAIAAGAVAQEDGRGGGSVMSMQGAPISRMQSIDAGSARASSTGSTGTSAFGSQMMLGTGERGSFSERTSMTQSSAPPSLISGMPSQMAGIPGIQRSSQEEVVTVDPLAKLTGLLDALKLMDAAVMQNAFHDKLLLYRNVCSLPQEVPDQPTEAPTEEASEAQLSELASSSDTPAPVSRFDSGLDPDALDAAEVQRPNFGDEADAAASAAGPVPRMELLWDWQCELTTGLNAACMAWNKVRTDILAVGYGQHEFGPQRKGQVAFWSLKNPGYPLWTFATATGVTAVDFSTHNPNMLAVGLYDGTLAVYDVKSRQGVPAMASSAGAGKHSDPVWKLKWVDRGLEHEEVLVSISTDGRVTQWSITKGLEHTDLMKLKRVVSRAKAPAPSSVAARNIKSEAFISRRSSGMSFDFSGRDMRMYIAGTEDGHIHKCSTSYAEQYLESYSGHMGPVYQVQWSPFQADLFLSASADWTVRLWAEGKAAALLTFQSGNSEVNDVQWCPSSSTVFGDVTGGGRLQIWDIACSTVKPIAQHELEGVKQLCMLFASSSPIVVAGCSDGAVRVYRLFDMAGMDDAPAMQSKRLDDAMRANIVKADPTQTPAEGQ</sequence>
<dbReference type="FunFam" id="2.130.10.10:FF:001248">
    <property type="entry name" value="WD repeat domain 78"/>
    <property type="match status" value="1"/>
</dbReference>
<comment type="subcellular location">
    <subcellularLocation>
        <location evidence="1">Cytoplasm</location>
        <location evidence="1">Cytoskeleton</location>
        <location evidence="1">Flagellum axoneme</location>
    </subcellularLocation>
    <subcellularLocation>
        <location evidence="9">Dynein axonemal particle</location>
    </subcellularLocation>
</comment>
<evidence type="ECO:0000256" key="1">
    <source>
        <dbReference type="ARBA" id="ARBA00004611"/>
    </source>
</evidence>
<reference evidence="14 15" key="1">
    <citation type="journal article" date="2024" name="Nat. Commun.">
        <title>Phylogenomics reveals the evolutionary origins of lichenization in chlorophyte algae.</title>
        <authorList>
            <person name="Puginier C."/>
            <person name="Libourel C."/>
            <person name="Otte J."/>
            <person name="Skaloud P."/>
            <person name="Haon M."/>
            <person name="Grisel S."/>
            <person name="Petersen M."/>
            <person name="Berrin J.G."/>
            <person name="Delaux P.M."/>
            <person name="Dal Grande F."/>
            <person name="Keller J."/>
        </authorList>
    </citation>
    <scope>NUCLEOTIDE SEQUENCE [LARGE SCALE GENOMIC DNA]</scope>
    <source>
        <strain evidence="14 15">SAG 2043</strain>
    </source>
</reference>
<dbReference type="EMBL" id="JALJOR010000001">
    <property type="protein sequence ID" value="KAK9829743.1"/>
    <property type="molecule type" value="Genomic_DNA"/>
</dbReference>
<dbReference type="InterPro" id="IPR015943">
    <property type="entry name" value="WD40/YVTN_repeat-like_dom_sf"/>
</dbReference>
<evidence type="ECO:0000256" key="6">
    <source>
        <dbReference type="ARBA" id="ARBA00023069"/>
    </source>
</evidence>
<protein>
    <recommendedName>
        <fullName evidence="10">Dynein axonemal intermediate chain 4</fullName>
    </recommendedName>
    <alternativeName>
        <fullName evidence="11">WD repeat-containing protein 78</fullName>
    </alternativeName>
</protein>
<evidence type="ECO:0000256" key="12">
    <source>
        <dbReference type="PROSITE-ProRule" id="PRU00221"/>
    </source>
</evidence>
<feature type="compositionally biased region" description="Polar residues" evidence="13">
    <location>
        <begin position="25"/>
        <end position="40"/>
    </location>
</feature>
<accession>A0AAW1R7G5</accession>
<feature type="repeat" description="WD" evidence="12">
    <location>
        <begin position="757"/>
        <end position="789"/>
    </location>
</feature>
<evidence type="ECO:0000256" key="13">
    <source>
        <dbReference type="SAM" id="MobiDB-lite"/>
    </source>
</evidence>
<dbReference type="GO" id="GO:0120293">
    <property type="term" value="C:dynein axonemal particle"/>
    <property type="evidence" value="ECO:0007669"/>
    <property type="project" value="UniProtKB-SubCell"/>
</dbReference>
<feature type="region of interest" description="Disordered" evidence="13">
    <location>
        <begin position="461"/>
        <end position="498"/>
    </location>
</feature>
<name>A0AAW1R7G5_9CHLO</name>
<evidence type="ECO:0000313" key="14">
    <source>
        <dbReference type="EMBL" id="KAK9829743.1"/>
    </source>
</evidence>
<dbReference type="PANTHER" id="PTHR12442:SF12">
    <property type="entry name" value="DYNEIN AXONEMAL INTERMEDIATE CHAIN 4"/>
    <property type="match status" value="1"/>
</dbReference>
<dbReference type="PROSITE" id="PS50082">
    <property type="entry name" value="WD_REPEATS_2"/>
    <property type="match status" value="1"/>
</dbReference>
<feature type="compositionally biased region" description="Basic and acidic residues" evidence="13">
    <location>
        <begin position="73"/>
        <end position="87"/>
    </location>
</feature>
<dbReference type="GO" id="GO:0045504">
    <property type="term" value="F:dynein heavy chain binding"/>
    <property type="evidence" value="ECO:0007669"/>
    <property type="project" value="TreeGrafter"/>
</dbReference>
<dbReference type="Proteomes" id="UP001489004">
    <property type="component" value="Unassembled WGS sequence"/>
</dbReference>
<gene>
    <name evidence="14" type="ORF">WJX72_007628</name>
</gene>
<feature type="compositionally biased region" description="Basic and acidic residues" evidence="13">
    <location>
        <begin position="169"/>
        <end position="183"/>
    </location>
</feature>
<keyword evidence="6" id="KW-0969">Cilium</keyword>
<organism evidence="14 15">
    <name type="scientific">[Myrmecia] bisecta</name>
    <dbReference type="NCBI Taxonomy" id="41462"/>
    <lineage>
        <taxon>Eukaryota</taxon>
        <taxon>Viridiplantae</taxon>
        <taxon>Chlorophyta</taxon>
        <taxon>core chlorophytes</taxon>
        <taxon>Trebouxiophyceae</taxon>
        <taxon>Trebouxiales</taxon>
        <taxon>Trebouxiaceae</taxon>
        <taxon>Myrmecia</taxon>
    </lineage>
</organism>
<keyword evidence="7" id="KW-0206">Cytoskeleton</keyword>
<dbReference type="AlphaFoldDB" id="A0AAW1R7G5"/>
<evidence type="ECO:0000256" key="7">
    <source>
        <dbReference type="ARBA" id="ARBA00023212"/>
    </source>
</evidence>
<keyword evidence="4" id="KW-0677">Repeat</keyword>
<evidence type="ECO:0000256" key="5">
    <source>
        <dbReference type="ARBA" id="ARBA00022846"/>
    </source>
</evidence>
<comment type="caution">
    <text evidence="14">The sequence shown here is derived from an EMBL/GenBank/DDBJ whole genome shotgun (WGS) entry which is preliminary data.</text>
</comment>
<dbReference type="GO" id="GO:0003341">
    <property type="term" value="P:cilium movement"/>
    <property type="evidence" value="ECO:0007669"/>
    <property type="project" value="TreeGrafter"/>
</dbReference>
<feature type="compositionally biased region" description="Low complexity" evidence="13">
    <location>
        <begin position="475"/>
        <end position="485"/>
    </location>
</feature>
<keyword evidence="3 12" id="KW-0853">WD repeat</keyword>
<dbReference type="InterPro" id="IPR036322">
    <property type="entry name" value="WD40_repeat_dom_sf"/>
</dbReference>
<feature type="compositionally biased region" description="Polar residues" evidence="13">
    <location>
        <begin position="380"/>
        <end position="391"/>
    </location>
</feature>
<evidence type="ECO:0000256" key="10">
    <source>
        <dbReference type="ARBA" id="ARBA00040002"/>
    </source>
</evidence>
<dbReference type="GO" id="GO:0005858">
    <property type="term" value="C:axonemal dynein complex"/>
    <property type="evidence" value="ECO:0007669"/>
    <property type="project" value="TreeGrafter"/>
</dbReference>